<organism evidence="1 2">
    <name type="scientific">Brachionus plicatilis</name>
    <name type="common">Marine rotifer</name>
    <name type="synonym">Brachionus muelleri</name>
    <dbReference type="NCBI Taxonomy" id="10195"/>
    <lineage>
        <taxon>Eukaryota</taxon>
        <taxon>Metazoa</taxon>
        <taxon>Spiralia</taxon>
        <taxon>Gnathifera</taxon>
        <taxon>Rotifera</taxon>
        <taxon>Eurotatoria</taxon>
        <taxon>Monogononta</taxon>
        <taxon>Pseudotrocha</taxon>
        <taxon>Ploima</taxon>
        <taxon>Brachionidae</taxon>
        <taxon>Brachionus</taxon>
    </lineage>
</organism>
<evidence type="ECO:0000313" key="2">
    <source>
        <dbReference type="Proteomes" id="UP000276133"/>
    </source>
</evidence>
<accession>A0A3M7QKL6</accession>
<proteinExistence type="predicted"/>
<name>A0A3M7QKL6_BRAPC</name>
<comment type="caution">
    <text evidence="1">The sequence shown here is derived from an EMBL/GenBank/DDBJ whole genome shotgun (WGS) entry which is preliminary data.</text>
</comment>
<dbReference type="Proteomes" id="UP000276133">
    <property type="component" value="Unassembled WGS sequence"/>
</dbReference>
<dbReference type="EMBL" id="REGN01005835">
    <property type="protein sequence ID" value="RNA11850.1"/>
    <property type="molecule type" value="Genomic_DNA"/>
</dbReference>
<sequence>MTMPVKYNWARSDLISWCYLSKSQNYAKFLSNFLGIIRLLMNQKKLQLQRNYSSINKFAHKALEKQ</sequence>
<protein>
    <submittedName>
        <fullName evidence="1">Uncharacterized protein</fullName>
    </submittedName>
</protein>
<dbReference type="AlphaFoldDB" id="A0A3M7QKL6"/>
<reference evidence="1 2" key="1">
    <citation type="journal article" date="2018" name="Sci. Rep.">
        <title>Genomic signatures of local adaptation to the degree of environmental predictability in rotifers.</title>
        <authorList>
            <person name="Franch-Gras L."/>
            <person name="Hahn C."/>
            <person name="Garcia-Roger E.M."/>
            <person name="Carmona M.J."/>
            <person name="Serra M."/>
            <person name="Gomez A."/>
        </authorList>
    </citation>
    <scope>NUCLEOTIDE SEQUENCE [LARGE SCALE GENOMIC DNA]</scope>
    <source>
        <strain evidence="1">HYR1</strain>
    </source>
</reference>
<keyword evidence="2" id="KW-1185">Reference proteome</keyword>
<gene>
    <name evidence="1" type="ORF">BpHYR1_048363</name>
</gene>
<evidence type="ECO:0000313" key="1">
    <source>
        <dbReference type="EMBL" id="RNA11850.1"/>
    </source>
</evidence>